<name>A0A9N9BKB4_9GLOM</name>
<dbReference type="PANTHER" id="PTHR46095">
    <property type="entry name" value="ZINC FINGER PROTEIN 593"/>
    <property type="match status" value="1"/>
</dbReference>
<evidence type="ECO:0000313" key="12">
    <source>
        <dbReference type="Proteomes" id="UP000789739"/>
    </source>
</evidence>
<dbReference type="PANTHER" id="PTHR46095:SF1">
    <property type="entry name" value="ZINC FINGER PROTEIN 593"/>
    <property type="match status" value="1"/>
</dbReference>
<evidence type="ECO:0000256" key="7">
    <source>
        <dbReference type="ARBA" id="ARBA00022833"/>
    </source>
</evidence>
<dbReference type="InterPro" id="IPR051879">
    <property type="entry name" value="C2H2-ZF_Maturation_Protein"/>
</dbReference>
<evidence type="ECO:0000256" key="6">
    <source>
        <dbReference type="ARBA" id="ARBA00022771"/>
    </source>
</evidence>
<evidence type="ECO:0000256" key="1">
    <source>
        <dbReference type="ARBA" id="ARBA00004123"/>
    </source>
</evidence>
<reference evidence="11" key="1">
    <citation type="submission" date="2021-06" db="EMBL/GenBank/DDBJ databases">
        <authorList>
            <person name="Kallberg Y."/>
            <person name="Tangrot J."/>
            <person name="Rosling A."/>
        </authorList>
    </citation>
    <scope>NUCLEOTIDE SEQUENCE</scope>
    <source>
        <strain evidence="11">BR232B</strain>
    </source>
</reference>
<dbReference type="Gene3D" id="3.30.160.60">
    <property type="entry name" value="Classic Zinc Finger"/>
    <property type="match status" value="1"/>
</dbReference>
<keyword evidence="5" id="KW-0479">Metal-binding</keyword>
<evidence type="ECO:0000256" key="5">
    <source>
        <dbReference type="ARBA" id="ARBA00022723"/>
    </source>
</evidence>
<keyword evidence="3" id="KW-0963">Cytoplasm</keyword>
<dbReference type="GO" id="GO:0005634">
    <property type="term" value="C:nucleus"/>
    <property type="evidence" value="ECO:0007669"/>
    <property type="project" value="UniProtKB-SubCell"/>
</dbReference>
<evidence type="ECO:0000256" key="2">
    <source>
        <dbReference type="ARBA" id="ARBA00004496"/>
    </source>
</evidence>
<keyword evidence="12" id="KW-1185">Reference proteome</keyword>
<dbReference type="InterPro" id="IPR036236">
    <property type="entry name" value="Znf_C2H2_sf"/>
</dbReference>
<proteinExistence type="inferred from homology"/>
<dbReference type="Proteomes" id="UP000789739">
    <property type="component" value="Unassembled WGS sequence"/>
</dbReference>
<keyword evidence="4" id="KW-0690">Ribosome biogenesis</keyword>
<feature type="coiled-coil region" evidence="10">
    <location>
        <begin position="22"/>
        <end position="49"/>
    </location>
</feature>
<comment type="similarity">
    <text evidence="9">Belongs to the ZNF593/BUD20 C2H2-type zinc-finger protein family.</text>
</comment>
<comment type="caution">
    <text evidence="11">The sequence shown here is derived from an EMBL/GenBank/DDBJ whole genome shotgun (WGS) entry which is preliminary data.</text>
</comment>
<keyword evidence="6" id="KW-0863">Zinc-finger</keyword>
<dbReference type="GO" id="GO:0043021">
    <property type="term" value="F:ribonucleoprotein complex binding"/>
    <property type="evidence" value="ECO:0007669"/>
    <property type="project" value="UniProtKB-ARBA"/>
</dbReference>
<evidence type="ECO:0000256" key="10">
    <source>
        <dbReference type="SAM" id="Coils"/>
    </source>
</evidence>
<dbReference type="AlphaFoldDB" id="A0A9N9BKB4"/>
<dbReference type="FunFam" id="3.30.160.60:FF:000299">
    <property type="entry name" value="Zinc finger protein 593"/>
    <property type="match status" value="1"/>
</dbReference>
<protein>
    <submittedName>
        <fullName evidence="11">3174_t:CDS:1</fullName>
    </submittedName>
</protein>
<evidence type="ECO:0000256" key="3">
    <source>
        <dbReference type="ARBA" id="ARBA00022490"/>
    </source>
</evidence>
<dbReference type="OrthoDB" id="24683at2759"/>
<comment type="subcellular location">
    <subcellularLocation>
        <location evidence="2">Cytoplasm</location>
    </subcellularLocation>
    <subcellularLocation>
        <location evidence="1">Nucleus</location>
    </subcellularLocation>
</comment>
<sequence length="127" mass="14958">MGRLRRSRVHKSIRDQYRKYRTRNYAKDLDQIHEELKKLDEKEAVMSQELDHDLPGGGQFHCVECAFIDVYSRHFISAEALGEHKRGKNHKKRIKLLKEQPYTQAEAEAAIGYTTENARIKLMEDIM</sequence>
<evidence type="ECO:0000256" key="4">
    <source>
        <dbReference type="ARBA" id="ARBA00022517"/>
    </source>
</evidence>
<dbReference type="GO" id="GO:0005737">
    <property type="term" value="C:cytoplasm"/>
    <property type="evidence" value="ECO:0007669"/>
    <property type="project" value="UniProtKB-SubCell"/>
</dbReference>
<dbReference type="EMBL" id="CAJVPI010000775">
    <property type="protein sequence ID" value="CAG8571047.1"/>
    <property type="molecule type" value="Genomic_DNA"/>
</dbReference>
<accession>A0A9N9BKB4</accession>
<keyword evidence="8" id="KW-0539">Nucleus</keyword>
<evidence type="ECO:0000256" key="8">
    <source>
        <dbReference type="ARBA" id="ARBA00023242"/>
    </source>
</evidence>
<evidence type="ECO:0000256" key="9">
    <source>
        <dbReference type="ARBA" id="ARBA00038064"/>
    </source>
</evidence>
<organism evidence="11 12">
    <name type="scientific">Paraglomus brasilianum</name>
    <dbReference type="NCBI Taxonomy" id="144538"/>
    <lineage>
        <taxon>Eukaryota</taxon>
        <taxon>Fungi</taxon>
        <taxon>Fungi incertae sedis</taxon>
        <taxon>Mucoromycota</taxon>
        <taxon>Glomeromycotina</taxon>
        <taxon>Glomeromycetes</taxon>
        <taxon>Paraglomerales</taxon>
        <taxon>Paraglomeraceae</taxon>
        <taxon>Paraglomus</taxon>
    </lineage>
</organism>
<keyword evidence="7" id="KW-0862">Zinc</keyword>
<gene>
    <name evidence="11" type="ORF">PBRASI_LOCUS6100</name>
</gene>
<evidence type="ECO:0000313" key="11">
    <source>
        <dbReference type="EMBL" id="CAG8571047.1"/>
    </source>
</evidence>
<dbReference type="GO" id="GO:0008270">
    <property type="term" value="F:zinc ion binding"/>
    <property type="evidence" value="ECO:0007669"/>
    <property type="project" value="UniProtKB-KW"/>
</dbReference>
<keyword evidence="10" id="KW-0175">Coiled coil</keyword>
<dbReference type="SUPFAM" id="SSF57667">
    <property type="entry name" value="beta-beta-alpha zinc fingers"/>
    <property type="match status" value="1"/>
</dbReference>
<dbReference type="GO" id="GO:0042254">
    <property type="term" value="P:ribosome biogenesis"/>
    <property type="evidence" value="ECO:0007669"/>
    <property type="project" value="UniProtKB-KW"/>
</dbReference>